<evidence type="ECO:0008006" key="4">
    <source>
        <dbReference type="Google" id="ProtNLM"/>
    </source>
</evidence>
<name>A0ABR4QQ27_9CEST</name>
<dbReference type="Proteomes" id="UP001651158">
    <property type="component" value="Unassembled WGS sequence"/>
</dbReference>
<feature type="region of interest" description="Disordered" evidence="1">
    <location>
        <begin position="205"/>
        <end position="232"/>
    </location>
</feature>
<keyword evidence="3" id="KW-1185">Reference proteome</keyword>
<evidence type="ECO:0000313" key="3">
    <source>
        <dbReference type="Proteomes" id="UP001651158"/>
    </source>
</evidence>
<organism evidence="2 3">
    <name type="scientific">Taenia crassiceps</name>
    <dbReference type="NCBI Taxonomy" id="6207"/>
    <lineage>
        <taxon>Eukaryota</taxon>
        <taxon>Metazoa</taxon>
        <taxon>Spiralia</taxon>
        <taxon>Lophotrochozoa</taxon>
        <taxon>Platyhelminthes</taxon>
        <taxon>Cestoda</taxon>
        <taxon>Eucestoda</taxon>
        <taxon>Cyclophyllidea</taxon>
        <taxon>Taeniidae</taxon>
        <taxon>Taenia</taxon>
    </lineage>
</organism>
<reference evidence="2 3" key="1">
    <citation type="journal article" date="2022" name="Front. Cell. Infect. Microbiol.">
        <title>The Genomes of Two Strains of Taenia crassiceps the Animal Model for the Study of Human Cysticercosis.</title>
        <authorList>
            <person name="Bobes R.J."/>
            <person name="Estrada K."/>
            <person name="Rios-Valencia D.G."/>
            <person name="Calderon-Gallegos A."/>
            <person name="de la Torre P."/>
            <person name="Carrero J.C."/>
            <person name="Sanchez-Flores A."/>
            <person name="Laclette J.P."/>
        </authorList>
    </citation>
    <scope>NUCLEOTIDE SEQUENCE [LARGE SCALE GENOMIC DNA]</scope>
    <source>
        <strain evidence="2">WFUcys</strain>
    </source>
</reference>
<evidence type="ECO:0000313" key="2">
    <source>
        <dbReference type="EMBL" id="KAL5111734.1"/>
    </source>
</evidence>
<proteinExistence type="predicted"/>
<dbReference type="InterPro" id="IPR036936">
    <property type="entry name" value="CRIB_dom_sf"/>
</dbReference>
<dbReference type="Gene3D" id="3.90.810.10">
    <property type="entry name" value="CRIB domain"/>
    <property type="match status" value="1"/>
</dbReference>
<protein>
    <recommendedName>
        <fullName evidence="4">WH2 domain-containing protein</fullName>
    </recommendedName>
</protein>
<comment type="caution">
    <text evidence="2">The sequence shown here is derived from an EMBL/GenBank/DDBJ whole genome shotgun (WGS) entry which is preliminary data.</text>
</comment>
<evidence type="ECO:0000256" key="1">
    <source>
        <dbReference type="SAM" id="MobiDB-lite"/>
    </source>
</evidence>
<feature type="compositionally biased region" description="Pro residues" evidence="1">
    <location>
        <begin position="110"/>
        <end position="131"/>
    </location>
</feature>
<sequence length="257" mass="28585">MFHRSQTKQKRTEISSPFGFQHVQRLGFDKESQQLEVVGIDHDLLRAFLDLSDLKEKVKTDSDREFALNYIEENVGAEKFKEVMQKQKPTRPTSPLPTTHFDQHATPATRPVPMPRSFPPKPKFAPPPLPTEMPSYPKIAPPLPPSSIPKREFEVENSAIPPAPPPPSLATMPVSSGDDGSKSELAAPTSVSFLDEIRSFNKAKLKNIEMETTPMPSPPEDSSRESLEASLSNALSKLLSQRRQYLAADENEGLDST</sequence>
<accession>A0ABR4QQ27</accession>
<dbReference type="EMBL" id="JAKROA010000001">
    <property type="protein sequence ID" value="KAL5111734.1"/>
    <property type="molecule type" value="Genomic_DNA"/>
</dbReference>
<feature type="region of interest" description="Disordered" evidence="1">
    <location>
        <begin position="85"/>
        <end position="188"/>
    </location>
</feature>
<gene>
    <name evidence="2" type="ORF">TcWFU_003236</name>
</gene>